<evidence type="ECO:0000313" key="4">
    <source>
        <dbReference type="Proteomes" id="UP001283361"/>
    </source>
</evidence>
<dbReference type="Proteomes" id="UP001283361">
    <property type="component" value="Unassembled WGS sequence"/>
</dbReference>
<evidence type="ECO:0000313" key="3">
    <source>
        <dbReference type="EMBL" id="KAK3710891.1"/>
    </source>
</evidence>
<evidence type="ECO:0000256" key="1">
    <source>
        <dbReference type="ARBA" id="ARBA00006190"/>
    </source>
</evidence>
<name>A0AAE0XTG3_9GAST</name>
<keyword evidence="4" id="KW-1185">Reference proteome</keyword>
<comment type="similarity">
    <text evidence="1">Belongs to the SNF7 family.</text>
</comment>
<reference evidence="3" key="1">
    <citation type="journal article" date="2023" name="G3 (Bethesda)">
        <title>A reference genome for the long-term kleptoplast-retaining sea slug Elysia crispata morphotype clarki.</title>
        <authorList>
            <person name="Eastman K.E."/>
            <person name="Pendleton A.L."/>
            <person name="Shaikh M.A."/>
            <person name="Suttiyut T."/>
            <person name="Ogas R."/>
            <person name="Tomko P."/>
            <person name="Gavelis G."/>
            <person name="Widhalm J.R."/>
            <person name="Wisecaver J.H."/>
        </authorList>
    </citation>
    <scope>NUCLEOTIDE SEQUENCE</scope>
    <source>
        <strain evidence="3">ECLA1</strain>
    </source>
</reference>
<dbReference type="GO" id="GO:0007034">
    <property type="term" value="P:vacuolar transport"/>
    <property type="evidence" value="ECO:0007669"/>
    <property type="project" value="InterPro"/>
</dbReference>
<dbReference type="Pfam" id="PF03357">
    <property type="entry name" value="Snf7"/>
    <property type="match status" value="1"/>
</dbReference>
<evidence type="ECO:0008006" key="5">
    <source>
        <dbReference type="Google" id="ProtNLM"/>
    </source>
</evidence>
<comment type="caution">
    <text evidence="3">The sequence shown here is derived from an EMBL/GenBank/DDBJ whole genome shotgun (WGS) entry which is preliminary data.</text>
</comment>
<sequence>MGLFGKTQQANPKEMVTEWTHKLRKEGNNIERQIRGIQREEEKTKRMIKDSAKRGEKDSCRILAKEIVKADKQINKLYASKAHLNSVQMSMKHQLSTLRVAGALSKSTEVMQSMQQLIKLPEIQATMREMSKEMMKAGIIEEMMDDTMESLDDEELDEEADEEVDKVLYELTAGELGKAPEAVDDSLPALETEGAKAASKAGPSRSGATAVALEEDDDEDIDEMKARLEALRS</sequence>
<dbReference type="InterPro" id="IPR005024">
    <property type="entry name" value="Snf7_fam"/>
</dbReference>
<evidence type="ECO:0000256" key="2">
    <source>
        <dbReference type="SAM" id="MobiDB-lite"/>
    </source>
</evidence>
<proteinExistence type="inferred from homology"/>
<dbReference type="AlphaFoldDB" id="A0AAE0XTG3"/>
<feature type="region of interest" description="Disordered" evidence="2">
    <location>
        <begin position="177"/>
        <end position="221"/>
    </location>
</feature>
<dbReference type="EMBL" id="JAWDGP010007626">
    <property type="protein sequence ID" value="KAK3710891.1"/>
    <property type="molecule type" value="Genomic_DNA"/>
</dbReference>
<gene>
    <name evidence="3" type="ORF">RRG08_012055</name>
</gene>
<protein>
    <recommendedName>
        <fullName evidence="5">Charged multivesicular body protein 3</fullName>
    </recommendedName>
</protein>
<accession>A0AAE0XTG3</accession>
<dbReference type="PANTHER" id="PTHR10476">
    <property type="entry name" value="CHARGED MULTIVESICULAR BODY PROTEIN"/>
    <property type="match status" value="1"/>
</dbReference>
<organism evidence="3 4">
    <name type="scientific">Elysia crispata</name>
    <name type="common">lettuce slug</name>
    <dbReference type="NCBI Taxonomy" id="231223"/>
    <lineage>
        <taxon>Eukaryota</taxon>
        <taxon>Metazoa</taxon>
        <taxon>Spiralia</taxon>
        <taxon>Lophotrochozoa</taxon>
        <taxon>Mollusca</taxon>
        <taxon>Gastropoda</taxon>
        <taxon>Heterobranchia</taxon>
        <taxon>Euthyneura</taxon>
        <taxon>Panpulmonata</taxon>
        <taxon>Sacoglossa</taxon>
        <taxon>Placobranchoidea</taxon>
        <taxon>Plakobranchidae</taxon>
        <taxon>Elysia</taxon>
    </lineage>
</organism>
<dbReference type="Gene3D" id="6.10.140.1230">
    <property type="match status" value="1"/>
</dbReference>